<protein>
    <submittedName>
        <fullName evidence="2">Uncharacterized protein</fullName>
    </submittedName>
</protein>
<comment type="caution">
    <text evidence="2">The sequence shown here is derived from an EMBL/GenBank/DDBJ whole genome shotgun (WGS) entry which is preliminary data.</text>
</comment>
<feature type="compositionally biased region" description="Acidic residues" evidence="1">
    <location>
        <begin position="248"/>
        <end position="268"/>
    </location>
</feature>
<dbReference type="Proteomes" id="UP000253472">
    <property type="component" value="Unassembled WGS sequence"/>
</dbReference>
<gene>
    <name evidence="2" type="ORF">Cantr_10570</name>
</gene>
<feature type="compositionally biased region" description="Polar residues" evidence="1">
    <location>
        <begin position="65"/>
        <end position="75"/>
    </location>
</feature>
<reference evidence="2 3" key="1">
    <citation type="submission" date="2018-06" db="EMBL/GenBank/DDBJ databases">
        <title>Whole genome sequencing of Candida tropicalis (genome annotated by CSBL at Korea University).</title>
        <authorList>
            <person name="Ahn J."/>
        </authorList>
    </citation>
    <scope>NUCLEOTIDE SEQUENCE [LARGE SCALE GENOMIC DNA]</scope>
    <source>
        <strain evidence="2 3">ATCC 20962</strain>
    </source>
</reference>
<evidence type="ECO:0000256" key="1">
    <source>
        <dbReference type="SAM" id="MobiDB-lite"/>
    </source>
</evidence>
<accession>A0A367YGK7</accession>
<feature type="compositionally biased region" description="Basic residues" evidence="1">
    <location>
        <begin position="320"/>
        <end position="329"/>
    </location>
</feature>
<feature type="compositionally biased region" description="Polar residues" evidence="1">
    <location>
        <begin position="108"/>
        <end position="122"/>
    </location>
</feature>
<evidence type="ECO:0000313" key="3">
    <source>
        <dbReference type="Proteomes" id="UP000253472"/>
    </source>
</evidence>
<feature type="region of interest" description="Disordered" evidence="1">
    <location>
        <begin position="100"/>
        <end position="137"/>
    </location>
</feature>
<proteinExistence type="predicted"/>
<dbReference type="EMBL" id="QLNQ01000023">
    <property type="protein sequence ID" value="RCK64171.1"/>
    <property type="molecule type" value="Genomic_DNA"/>
</dbReference>
<keyword evidence="3" id="KW-1185">Reference proteome</keyword>
<feature type="region of interest" description="Disordered" evidence="1">
    <location>
        <begin position="1"/>
        <end position="75"/>
    </location>
</feature>
<dbReference type="OrthoDB" id="4026805at2759"/>
<dbReference type="AlphaFoldDB" id="A0A367YGK7"/>
<sequence length="329" mass="36148">MIVTFKYNSDKLKRRSSSTSSVTTTPTATGRTTRRSSLNNSNSGSLGTTPSGSSTEGLTDHNLRSHSASTTPSKLVTLQYNNHLLTPTSRRTTRRQSQINLNNNNSNHSTITPPQTSVNSSPVKKVHKSPTPQPNASTILNTRVKQILTNLKKYQDAYIITSTTNQPGIKDSNIIAHNHDVDRQWFNDVHVVTDQLNFIKETYKAVQVLKKKKLTDGETPEPPMPSSHRGLLLTSSPTKDALMIEDEDEGEVLDEEDNDDEEDEEEVEEGGRMTRRRSRNSIGNGNSNGGSGGTASGSAEVSSGNESAAVEQQTFIPLGKRTRRKVQFK</sequence>
<feature type="region of interest" description="Disordered" evidence="1">
    <location>
        <begin position="248"/>
        <end position="329"/>
    </location>
</feature>
<feature type="region of interest" description="Disordered" evidence="1">
    <location>
        <begin position="214"/>
        <end position="233"/>
    </location>
</feature>
<feature type="compositionally biased region" description="Gly residues" evidence="1">
    <location>
        <begin position="286"/>
        <end position="295"/>
    </location>
</feature>
<evidence type="ECO:0000313" key="2">
    <source>
        <dbReference type="EMBL" id="RCK64171.1"/>
    </source>
</evidence>
<name>A0A367YGK7_9ASCO</name>
<feature type="compositionally biased region" description="Low complexity" evidence="1">
    <location>
        <begin position="17"/>
        <end position="57"/>
    </location>
</feature>
<organism evidence="2 3">
    <name type="scientific">Candida viswanathii</name>
    <dbReference type="NCBI Taxonomy" id="5486"/>
    <lineage>
        <taxon>Eukaryota</taxon>
        <taxon>Fungi</taxon>
        <taxon>Dikarya</taxon>
        <taxon>Ascomycota</taxon>
        <taxon>Saccharomycotina</taxon>
        <taxon>Pichiomycetes</taxon>
        <taxon>Debaryomycetaceae</taxon>
        <taxon>Candida/Lodderomyces clade</taxon>
        <taxon>Candida</taxon>
    </lineage>
</organism>